<organism evidence="3 4">
    <name type="scientific">Hypsibius exemplaris</name>
    <name type="common">Freshwater tardigrade</name>
    <dbReference type="NCBI Taxonomy" id="2072580"/>
    <lineage>
        <taxon>Eukaryota</taxon>
        <taxon>Metazoa</taxon>
        <taxon>Ecdysozoa</taxon>
        <taxon>Tardigrada</taxon>
        <taxon>Eutardigrada</taxon>
        <taxon>Parachela</taxon>
        <taxon>Hypsibioidea</taxon>
        <taxon>Hypsibiidae</taxon>
        <taxon>Hypsibius</taxon>
    </lineage>
</organism>
<keyword evidence="4" id="KW-1185">Reference proteome</keyword>
<dbReference type="InterPro" id="IPR029058">
    <property type="entry name" value="AB_hydrolase_fold"/>
</dbReference>
<evidence type="ECO:0000256" key="1">
    <source>
        <dbReference type="SAM" id="MobiDB-lite"/>
    </source>
</evidence>
<gene>
    <name evidence="3" type="ORF">BV898_06259</name>
</gene>
<evidence type="ECO:0000259" key="2">
    <source>
        <dbReference type="Pfam" id="PF05057"/>
    </source>
</evidence>
<dbReference type="Gene3D" id="3.40.50.1820">
    <property type="entry name" value="alpha/beta hydrolase"/>
    <property type="match status" value="1"/>
</dbReference>
<dbReference type="OrthoDB" id="273452at2759"/>
<dbReference type="InterPro" id="IPR044294">
    <property type="entry name" value="Lipase-like"/>
</dbReference>
<dbReference type="AlphaFoldDB" id="A0A1W0WWY7"/>
<dbReference type="InterPro" id="IPR007751">
    <property type="entry name" value="DUF676_lipase-like"/>
</dbReference>
<dbReference type="Pfam" id="PF05057">
    <property type="entry name" value="DUF676"/>
    <property type="match status" value="1"/>
</dbReference>
<evidence type="ECO:0000313" key="3">
    <source>
        <dbReference type="EMBL" id="OQV19719.1"/>
    </source>
</evidence>
<name>A0A1W0WWY7_HYPEX</name>
<reference evidence="4" key="1">
    <citation type="submission" date="2017-01" db="EMBL/GenBank/DDBJ databases">
        <title>Comparative genomics of anhydrobiosis in the tardigrade Hypsibius dujardini.</title>
        <authorList>
            <person name="Yoshida Y."/>
            <person name="Koutsovoulos G."/>
            <person name="Laetsch D."/>
            <person name="Stevens L."/>
            <person name="Kumar S."/>
            <person name="Horikawa D."/>
            <person name="Ishino K."/>
            <person name="Komine S."/>
            <person name="Tomita M."/>
            <person name="Blaxter M."/>
            <person name="Arakawa K."/>
        </authorList>
    </citation>
    <scope>NUCLEOTIDE SEQUENCE [LARGE SCALE GENOMIC DNA]</scope>
    <source>
        <strain evidence="4">Z151</strain>
    </source>
</reference>
<dbReference type="SUPFAM" id="SSF53474">
    <property type="entry name" value="alpha/beta-Hydrolases"/>
    <property type="match status" value="1"/>
</dbReference>
<dbReference type="PANTHER" id="PTHR12482:SF5">
    <property type="entry name" value="DUF676 DOMAIN-CONTAINING PROTEIN"/>
    <property type="match status" value="1"/>
</dbReference>
<comment type="caution">
    <text evidence="3">The sequence shown here is derived from an EMBL/GenBank/DDBJ whole genome shotgun (WGS) entry which is preliminary data.</text>
</comment>
<feature type="region of interest" description="Disordered" evidence="1">
    <location>
        <begin position="503"/>
        <end position="559"/>
    </location>
</feature>
<feature type="compositionally biased region" description="Low complexity" evidence="1">
    <location>
        <begin position="503"/>
        <end position="526"/>
    </location>
</feature>
<sequence length="923" mass="103824">MVQNTLRGPDWRKIQVSLEIAVEFVEFLNIDLADTGVYQIRAGLKCDGKVPHCIEVSSCPRKRSHGTTEQPANGSFSSSSYVQQEFLPSGNLFKVRHQQQRIKLQDVLLYRVFLLVNPLNIEESVTKTEFTLSLDIVHVERDGDETTKTSVGERTMKFFIKHGGLHFHRPVLFGYSNFCQLSLSVHGTLIALQEPYRRFQYEVRPSSTWKREAVPKVIDIVSHSSMNLIIFGTTEVYERAENLPELHAAKKRMVAMCRFLIAALEALQAKYIELQHMTDENYSLDVKSLMDCPLQLGLCTSEIEAAPDREALIETGQKLVTQMAGEIVRIWTNFVDAFLGCLTVSQYLMEVFREAQLRRLGEGVFLLDHHKSYLLAKHESGVILARHDNVWDLLKRSKYYTDLPALPVACLETDGRPCDIPCIFEDRYYHIEPEVRSEDGTSQPPPLTRLDPMLLNGAGHGDRFGGLKESDIANALNGIIASDENLKDSVKLKSVRRIDDASISSAPSLGSPSGSTNGSSLSLSTTANGTPSHTPLSSKRSSSPREVRSSGQLREHDRSWMKEECSLTEMLRGDPVVPYVASESGLKVETFLLADKTDEEVAFQCGKAAFKDRCLKVFNGLLFSDYPLPNATHSCAKLQCVRQSGKVHLIICVHGLEGTHEDMKLVRTYLERALPMHTIDFLMSHSVNGNTTYRNMEHLTETFVCEILDYLASLDKLPEKISFIGHSLGALLVRAAIAHPAMEPYHACLHSFLSFCGPHFGLINNPSKIVTTGLWIFLKWRKAESLTQLALRDDPDMRNSFIYKLSERDAMHHFHYILLVSSAQDHYAPYYSARLEPFPTSSSSSGRSDGRDSTVTLQNEMARNILEPISRNQKTKIIRYDIRVPTEGAGMPDNITGRLAHIAVIDSEIFLEKFMTVNVQYFV</sequence>
<proteinExistence type="predicted"/>
<accession>A0A1W0WWY7</accession>
<feature type="domain" description="DUF676" evidence="2">
    <location>
        <begin position="645"/>
        <end position="832"/>
    </location>
</feature>
<dbReference type="PANTHER" id="PTHR12482">
    <property type="entry name" value="LIPASE ROG1-RELATED-RELATED"/>
    <property type="match status" value="1"/>
</dbReference>
<feature type="compositionally biased region" description="Polar residues" evidence="1">
    <location>
        <begin position="527"/>
        <end position="541"/>
    </location>
</feature>
<protein>
    <submittedName>
        <fullName evidence="3">Protein FAM135A</fullName>
    </submittedName>
</protein>
<dbReference type="Proteomes" id="UP000192578">
    <property type="component" value="Unassembled WGS sequence"/>
</dbReference>
<evidence type="ECO:0000313" key="4">
    <source>
        <dbReference type="Proteomes" id="UP000192578"/>
    </source>
</evidence>
<dbReference type="EMBL" id="MTYJ01000036">
    <property type="protein sequence ID" value="OQV19719.1"/>
    <property type="molecule type" value="Genomic_DNA"/>
</dbReference>
<feature type="compositionally biased region" description="Basic and acidic residues" evidence="1">
    <location>
        <begin position="543"/>
        <end position="559"/>
    </location>
</feature>